<dbReference type="InterPro" id="IPR041492">
    <property type="entry name" value="HAD_2"/>
</dbReference>
<dbReference type="GO" id="GO:0006281">
    <property type="term" value="P:DNA repair"/>
    <property type="evidence" value="ECO:0007669"/>
    <property type="project" value="TreeGrafter"/>
</dbReference>
<dbReference type="EMBL" id="CP084166">
    <property type="protein sequence ID" value="UJG41685.1"/>
    <property type="molecule type" value="Genomic_DNA"/>
</dbReference>
<keyword evidence="1" id="KW-0378">Hydrolase</keyword>
<dbReference type="InterPro" id="IPR023214">
    <property type="entry name" value="HAD_sf"/>
</dbReference>
<dbReference type="Proteomes" id="UP001201020">
    <property type="component" value="Chromosome"/>
</dbReference>
<dbReference type="Pfam" id="PF13419">
    <property type="entry name" value="HAD_2"/>
    <property type="match status" value="1"/>
</dbReference>
<dbReference type="AlphaFoldDB" id="A0A9Y1BMM6"/>
<accession>A0A9Y1BMM6</accession>
<dbReference type="Gene3D" id="3.40.50.1000">
    <property type="entry name" value="HAD superfamily/HAD-like"/>
    <property type="match status" value="1"/>
</dbReference>
<reference evidence="1" key="1">
    <citation type="journal article" date="2022" name="Nat. Microbiol.">
        <title>Unique mobile elements and scalable gene flow at the prokaryote-eukaryote boundary revealed by circularized Asgard archaea genomes.</title>
        <authorList>
            <person name="Wu F."/>
            <person name="Speth D.R."/>
            <person name="Philosof A."/>
            <person name="Cremiere A."/>
            <person name="Narayanan A."/>
            <person name="Barco R.A."/>
            <person name="Connon S.A."/>
            <person name="Amend J.P."/>
            <person name="Antoshechkin I.A."/>
            <person name="Orphan V.J."/>
        </authorList>
    </citation>
    <scope>NUCLEOTIDE SEQUENCE</scope>
    <source>
        <strain evidence="1">PM71</strain>
    </source>
</reference>
<dbReference type="SFLD" id="SFLDG01129">
    <property type="entry name" value="C1.5:_HAD__Beta-PGM__Phosphata"/>
    <property type="match status" value="1"/>
</dbReference>
<dbReference type="SFLD" id="SFLDS00003">
    <property type="entry name" value="Haloacid_Dehalogenase"/>
    <property type="match status" value="1"/>
</dbReference>
<dbReference type="InterPro" id="IPR036412">
    <property type="entry name" value="HAD-like_sf"/>
</dbReference>
<dbReference type="PANTHER" id="PTHR43434">
    <property type="entry name" value="PHOSPHOGLYCOLATE PHOSPHATASE"/>
    <property type="match status" value="1"/>
</dbReference>
<dbReference type="PANTHER" id="PTHR43434:SF3">
    <property type="entry name" value="GMP_IMP NUCLEOTIDASE YRFG"/>
    <property type="match status" value="1"/>
</dbReference>
<protein>
    <submittedName>
        <fullName evidence="1">HAD family hydrolase</fullName>
    </submittedName>
</protein>
<dbReference type="GO" id="GO:0005829">
    <property type="term" value="C:cytosol"/>
    <property type="evidence" value="ECO:0007669"/>
    <property type="project" value="TreeGrafter"/>
</dbReference>
<dbReference type="GO" id="GO:0008967">
    <property type="term" value="F:phosphoglycolate phosphatase activity"/>
    <property type="evidence" value="ECO:0007669"/>
    <property type="project" value="TreeGrafter"/>
</dbReference>
<proteinExistence type="predicted"/>
<dbReference type="CDD" id="cd01427">
    <property type="entry name" value="HAD_like"/>
    <property type="match status" value="1"/>
</dbReference>
<dbReference type="SUPFAM" id="SSF56784">
    <property type="entry name" value="HAD-like"/>
    <property type="match status" value="1"/>
</dbReference>
<evidence type="ECO:0000313" key="1">
    <source>
        <dbReference type="EMBL" id="UJG41685.1"/>
    </source>
</evidence>
<organism evidence="1">
    <name type="scientific">Candidatus Heimdallarchaeum aukensis</name>
    <dbReference type="NCBI Taxonomy" id="2876573"/>
    <lineage>
        <taxon>Archaea</taxon>
        <taxon>Promethearchaeati</taxon>
        <taxon>Candidatus Heimdallarchaeota</taxon>
        <taxon>Candidatus Heimdallarchaeia (ex Rinke et al. 2021) (nom. nud.)</taxon>
        <taxon>Candidatus Heimdallarchaeales</taxon>
        <taxon>Candidatus Heimdallarchaeaceae</taxon>
        <taxon>Candidatus Heimdallarchaeum</taxon>
    </lineage>
</organism>
<gene>
    <name evidence="1" type="ORF">K9W45_04275</name>
</gene>
<sequence length="248" mass="29249">MEIEHIFFDDGGVLNNNNLREKQWQKLIYEFFSPKYGKTLDDWSKANEYAFQRYLKNYYNSIKDDPDIDYKELISFLEFNWIKDMFVYLDLMENFPDKPLKLAREAVVWITQRVQSAVPGIVEVVKELANQGYKLYTASAENSWELKGYLKGMGIDHLFTEFYGLDVLNRAGKDTIFYKRMFEHAGVEPKNSIVIDDRPNKLYFAKETGATVIQSRVLKEHDVAVKYFYERAEELLPLIEKINNTNKL</sequence>
<name>A0A9Y1BMM6_9ARCH</name>
<dbReference type="InterPro" id="IPR050155">
    <property type="entry name" value="HAD-like_hydrolase_sf"/>
</dbReference>